<evidence type="ECO:0000256" key="1">
    <source>
        <dbReference type="RuleBase" id="RU003682"/>
    </source>
</evidence>
<accession>W6MIA7</accession>
<dbReference type="FunFam" id="2.60.120.330:FF:000040">
    <property type="entry name" value="Chromosome 21, whole genome shotgun sequence"/>
    <property type="match status" value="1"/>
</dbReference>
<dbReference type="PANTHER" id="PTHR47990">
    <property type="entry name" value="2-OXOGLUTARATE (2OG) AND FE(II)-DEPENDENT OXYGENASE SUPERFAMILY PROTEIN-RELATED"/>
    <property type="match status" value="1"/>
</dbReference>
<dbReference type="STRING" id="1382522.W6MIA7"/>
<organism evidence="3 4">
    <name type="scientific">Kuraishia capsulata CBS 1993</name>
    <dbReference type="NCBI Taxonomy" id="1382522"/>
    <lineage>
        <taxon>Eukaryota</taxon>
        <taxon>Fungi</taxon>
        <taxon>Dikarya</taxon>
        <taxon>Ascomycota</taxon>
        <taxon>Saccharomycotina</taxon>
        <taxon>Pichiomycetes</taxon>
        <taxon>Pichiales</taxon>
        <taxon>Pichiaceae</taxon>
        <taxon>Kuraishia</taxon>
    </lineage>
</organism>
<dbReference type="InterPro" id="IPR027443">
    <property type="entry name" value="IPNS-like_sf"/>
</dbReference>
<dbReference type="Gene3D" id="2.60.120.330">
    <property type="entry name" value="B-lactam Antibiotic, Isopenicillin N Synthase, Chain"/>
    <property type="match status" value="1"/>
</dbReference>
<dbReference type="InterPro" id="IPR026992">
    <property type="entry name" value="DIOX_N"/>
</dbReference>
<evidence type="ECO:0000313" key="3">
    <source>
        <dbReference type="EMBL" id="CDK24062.1"/>
    </source>
</evidence>
<dbReference type="InterPro" id="IPR050231">
    <property type="entry name" value="Iron_ascorbate_oxido_reductase"/>
</dbReference>
<dbReference type="InterPro" id="IPR005123">
    <property type="entry name" value="Oxoglu/Fe-dep_dioxygenase_dom"/>
</dbReference>
<sequence>MTQEDPVKFVAPEVERWVYPAETKENLDWAELTTIDISTFDQPGGKEKLAQELASAIQHDGFWAVVGHGIPKTEVERQFALGKAFFGKQTLEQKATRTVKFEDGDYFGYKPRHVKKMFGTEVRENAELINIPKFTESGHFEDIHKELPFVQYFRDEIEPFSKKTYEVARKLFVLFALILELPENYFADKHKYDDYSDDHLRYMQYEPRSAEDDAKVENNWARAHTDFGSLTLLFSQVVAGLQIKTGDGENSQWKYVKPVDDGIVCNIGDGLSFWSNSFFRSTIHRVVRPPEDQVTAPRLGLFYFVRPGDGAQIEVAPSPLLKRLGLYKELKPITGTLYVRSRVKNYHDSTSYDKRAGEKFRVGDFEIADGFE</sequence>
<dbReference type="Pfam" id="PF03171">
    <property type="entry name" value="2OG-FeII_Oxy"/>
    <property type="match status" value="1"/>
</dbReference>
<protein>
    <recommendedName>
        <fullName evidence="2">Fe2OG dioxygenase domain-containing protein</fullName>
    </recommendedName>
</protein>
<dbReference type="EMBL" id="HG793125">
    <property type="protein sequence ID" value="CDK24062.1"/>
    <property type="molecule type" value="Genomic_DNA"/>
</dbReference>
<name>W6MIA7_9ASCO</name>
<dbReference type="PRINTS" id="PR00682">
    <property type="entry name" value="IPNSYNTHASE"/>
</dbReference>
<comment type="similarity">
    <text evidence="1">Belongs to the iron/ascorbate-dependent oxidoreductase family.</text>
</comment>
<dbReference type="AlphaFoldDB" id="W6MIA7"/>
<dbReference type="Proteomes" id="UP000019384">
    <property type="component" value="Unassembled WGS sequence"/>
</dbReference>
<dbReference type="GeneID" id="34517468"/>
<keyword evidence="4" id="KW-1185">Reference proteome</keyword>
<keyword evidence="1" id="KW-0560">Oxidoreductase</keyword>
<dbReference type="PROSITE" id="PS51471">
    <property type="entry name" value="FE2OG_OXY"/>
    <property type="match status" value="1"/>
</dbReference>
<keyword evidence="1" id="KW-0408">Iron</keyword>
<feature type="domain" description="Fe2OG dioxygenase" evidence="2">
    <location>
        <begin position="196"/>
        <end position="307"/>
    </location>
</feature>
<dbReference type="SUPFAM" id="SSF51197">
    <property type="entry name" value="Clavaminate synthase-like"/>
    <property type="match status" value="1"/>
</dbReference>
<keyword evidence="1" id="KW-0479">Metal-binding</keyword>
<reference evidence="3" key="2">
    <citation type="submission" date="2014-02" db="EMBL/GenBank/DDBJ databases">
        <title>Complete DNA sequence of /Kuraishia capsulata/ illustrates novel genomic features among budding yeasts (/Saccharomycotina/).</title>
        <authorList>
            <person name="Morales L."/>
            <person name="Noel B."/>
            <person name="Porcel B."/>
            <person name="Marcet-Houben M."/>
            <person name="Hullo M-F."/>
            <person name="Sacerdot C."/>
            <person name="Tekaia F."/>
            <person name="Leh-Louis V."/>
            <person name="Despons L."/>
            <person name="Khanna V."/>
            <person name="Aury J-M."/>
            <person name="Barbe V."/>
            <person name="Couloux A."/>
            <person name="Labadie K."/>
            <person name="Pelletier E."/>
            <person name="Souciet J-L."/>
            <person name="Boekhout T."/>
            <person name="Gabaldon T."/>
            <person name="Wincker P."/>
            <person name="Dujon B."/>
        </authorList>
    </citation>
    <scope>NUCLEOTIDE SEQUENCE</scope>
    <source>
        <strain evidence="3">CBS 1993</strain>
    </source>
</reference>
<gene>
    <name evidence="3" type="ORF">KUCA_T00000022001</name>
</gene>
<dbReference type="HOGENOM" id="CLU_010119_10_0_1"/>
<evidence type="ECO:0000313" key="4">
    <source>
        <dbReference type="Proteomes" id="UP000019384"/>
    </source>
</evidence>
<dbReference type="OrthoDB" id="406156at2759"/>
<dbReference type="Pfam" id="PF14226">
    <property type="entry name" value="DIOX_N"/>
    <property type="match status" value="1"/>
</dbReference>
<dbReference type="RefSeq" id="XP_022456080.1">
    <property type="nucleotide sequence ID" value="XM_022604520.1"/>
</dbReference>
<evidence type="ECO:0000259" key="2">
    <source>
        <dbReference type="PROSITE" id="PS51471"/>
    </source>
</evidence>
<dbReference type="InterPro" id="IPR044861">
    <property type="entry name" value="IPNS-like_FE2OG_OXY"/>
</dbReference>
<reference evidence="3" key="1">
    <citation type="submission" date="2013-12" db="EMBL/GenBank/DDBJ databases">
        <authorList>
            <person name="Genoscope - CEA"/>
        </authorList>
    </citation>
    <scope>NUCLEOTIDE SEQUENCE</scope>
    <source>
        <strain evidence="3">CBS 1993</strain>
    </source>
</reference>
<dbReference type="GO" id="GO:0046872">
    <property type="term" value="F:metal ion binding"/>
    <property type="evidence" value="ECO:0007669"/>
    <property type="project" value="UniProtKB-KW"/>
</dbReference>
<dbReference type="GO" id="GO:0016491">
    <property type="term" value="F:oxidoreductase activity"/>
    <property type="evidence" value="ECO:0007669"/>
    <property type="project" value="UniProtKB-KW"/>
</dbReference>
<proteinExistence type="inferred from homology"/>
<dbReference type="GO" id="GO:0044283">
    <property type="term" value="P:small molecule biosynthetic process"/>
    <property type="evidence" value="ECO:0007669"/>
    <property type="project" value="UniProtKB-ARBA"/>
</dbReference>